<evidence type="ECO:0000256" key="1">
    <source>
        <dbReference type="ARBA" id="ARBA00009437"/>
    </source>
</evidence>
<dbReference type="InterPro" id="IPR050950">
    <property type="entry name" value="HTH-type_LysR_regulators"/>
</dbReference>
<dbReference type="InterPro" id="IPR000847">
    <property type="entry name" value="LysR_HTH_N"/>
</dbReference>
<dbReference type="EMBL" id="CP016170">
    <property type="protein sequence ID" value="ANN66926.1"/>
    <property type="molecule type" value="Genomic_DNA"/>
</dbReference>
<dbReference type="STRING" id="463025.BAU08_12255"/>
<sequence length="295" mass="32462">MNFDLADLRAFVAASDHGSFRAAAEVLCISQSALSRRIEKLEGALGIRLFERTTRRLELTTAGRGFVHKARHVLNELESALLGTRDLADRMSGEVTIACVPSAVAFFLPRVIKAYHDEYPRIRLRIRDETSAEILTTVARSEADFGLTYIGTQEPDVEFEPLIEDPFVLACSREHPLARRRKVRWAELAGHDYVAVAQGSGNRMLIDQALANTAALPRWFCEVQHVPALVSLVEAGVGVGVVPKLGMPHLGHATLVSVPLVEPAIARTLGLIKRRGRALSAAAQRLYDFIVQSRP</sequence>
<evidence type="ECO:0000256" key="3">
    <source>
        <dbReference type="ARBA" id="ARBA00023125"/>
    </source>
</evidence>
<protein>
    <submittedName>
        <fullName evidence="7">LysR family transcriptional regulator</fullName>
    </submittedName>
</protein>
<proteinExistence type="inferred from homology"/>
<dbReference type="GO" id="GO:0005829">
    <property type="term" value="C:cytosol"/>
    <property type="evidence" value="ECO:0007669"/>
    <property type="project" value="TreeGrafter"/>
</dbReference>
<dbReference type="Proteomes" id="UP000092213">
    <property type="component" value="Chromosome"/>
</dbReference>
<dbReference type="SUPFAM" id="SSF53850">
    <property type="entry name" value="Periplasmic binding protein-like II"/>
    <property type="match status" value="1"/>
</dbReference>
<dbReference type="PANTHER" id="PTHR30419">
    <property type="entry name" value="HTH-TYPE TRANSCRIPTIONAL REGULATOR YBHD"/>
    <property type="match status" value="1"/>
</dbReference>
<dbReference type="KEGG" id="bbro:BAU06_12065"/>
<dbReference type="FunFam" id="1.10.10.10:FF:000001">
    <property type="entry name" value="LysR family transcriptional regulator"/>
    <property type="match status" value="1"/>
</dbReference>
<organism evidence="7 9">
    <name type="scientific">Bordetella bronchialis</name>
    <dbReference type="NCBI Taxonomy" id="463025"/>
    <lineage>
        <taxon>Bacteria</taxon>
        <taxon>Pseudomonadati</taxon>
        <taxon>Pseudomonadota</taxon>
        <taxon>Betaproteobacteria</taxon>
        <taxon>Burkholderiales</taxon>
        <taxon>Alcaligenaceae</taxon>
        <taxon>Bordetella</taxon>
    </lineage>
</organism>
<dbReference type="OrthoDB" id="8675247at2"/>
<evidence type="ECO:0000313" key="8">
    <source>
        <dbReference type="Proteomes" id="UP000091897"/>
    </source>
</evidence>
<keyword evidence="8" id="KW-1185">Reference proteome</keyword>
<dbReference type="Gene3D" id="3.40.190.10">
    <property type="entry name" value="Periplasmic binding protein-like II"/>
    <property type="match status" value="2"/>
</dbReference>
<dbReference type="Pfam" id="PF00126">
    <property type="entry name" value="HTH_1"/>
    <property type="match status" value="1"/>
</dbReference>
<dbReference type="CDD" id="cd08440">
    <property type="entry name" value="PBP2_LTTR_like_4"/>
    <property type="match status" value="1"/>
</dbReference>
<dbReference type="PANTHER" id="PTHR30419:SF8">
    <property type="entry name" value="NITROGEN ASSIMILATION TRANSCRIPTIONAL ACTIVATOR-RELATED"/>
    <property type="match status" value="1"/>
</dbReference>
<evidence type="ECO:0000313" key="7">
    <source>
        <dbReference type="EMBL" id="ANN72001.1"/>
    </source>
</evidence>
<gene>
    <name evidence="6" type="ORF">BAU06_12065</name>
    <name evidence="7" type="ORF">BAU08_12255</name>
</gene>
<dbReference type="PRINTS" id="PR00039">
    <property type="entry name" value="HTHLYSR"/>
</dbReference>
<evidence type="ECO:0000256" key="4">
    <source>
        <dbReference type="ARBA" id="ARBA00023163"/>
    </source>
</evidence>
<dbReference type="RefSeq" id="WP_066349329.1">
    <property type="nucleotide sequence ID" value="NZ_CBCSFJ010000023.1"/>
</dbReference>
<feature type="domain" description="HTH lysR-type" evidence="5">
    <location>
        <begin position="3"/>
        <end position="60"/>
    </location>
</feature>
<dbReference type="GO" id="GO:0003677">
    <property type="term" value="F:DNA binding"/>
    <property type="evidence" value="ECO:0007669"/>
    <property type="project" value="UniProtKB-KW"/>
</dbReference>
<reference evidence="8 9" key="1">
    <citation type="submission" date="2016-06" db="EMBL/GenBank/DDBJ databases">
        <title>Complete genome sequences of Bordetella bronchialis and Bordetella flabilis.</title>
        <authorList>
            <person name="LiPuma J.J."/>
            <person name="Spilker T."/>
        </authorList>
    </citation>
    <scope>NUCLEOTIDE SEQUENCE [LARGE SCALE GENOMIC DNA]</scope>
    <source>
        <strain evidence="7 9">AU17976</strain>
        <strain evidence="6 8">AU3182</strain>
    </source>
</reference>
<dbReference type="InterPro" id="IPR036388">
    <property type="entry name" value="WH-like_DNA-bd_sf"/>
</dbReference>
<accession>A0A193FXU2</accession>
<evidence type="ECO:0000313" key="6">
    <source>
        <dbReference type="EMBL" id="ANN66926.1"/>
    </source>
</evidence>
<dbReference type="InterPro" id="IPR036390">
    <property type="entry name" value="WH_DNA-bd_sf"/>
</dbReference>
<dbReference type="PROSITE" id="PS50931">
    <property type="entry name" value="HTH_LYSR"/>
    <property type="match status" value="1"/>
</dbReference>
<comment type="similarity">
    <text evidence="1">Belongs to the LysR transcriptional regulatory family.</text>
</comment>
<keyword evidence="2" id="KW-0805">Transcription regulation</keyword>
<dbReference type="Proteomes" id="UP000091897">
    <property type="component" value="Chromosome"/>
</dbReference>
<dbReference type="SUPFAM" id="SSF46785">
    <property type="entry name" value="Winged helix' DNA-binding domain"/>
    <property type="match status" value="1"/>
</dbReference>
<dbReference type="EMBL" id="CP016171">
    <property type="protein sequence ID" value="ANN72001.1"/>
    <property type="molecule type" value="Genomic_DNA"/>
</dbReference>
<evidence type="ECO:0000256" key="2">
    <source>
        <dbReference type="ARBA" id="ARBA00023015"/>
    </source>
</evidence>
<evidence type="ECO:0000259" key="5">
    <source>
        <dbReference type="PROSITE" id="PS50931"/>
    </source>
</evidence>
<name>A0A193FXU2_9BORD</name>
<dbReference type="Pfam" id="PF03466">
    <property type="entry name" value="LysR_substrate"/>
    <property type="match status" value="1"/>
</dbReference>
<dbReference type="GO" id="GO:0003700">
    <property type="term" value="F:DNA-binding transcription factor activity"/>
    <property type="evidence" value="ECO:0007669"/>
    <property type="project" value="InterPro"/>
</dbReference>
<keyword evidence="3" id="KW-0238">DNA-binding</keyword>
<keyword evidence="4" id="KW-0804">Transcription</keyword>
<evidence type="ECO:0000313" key="9">
    <source>
        <dbReference type="Proteomes" id="UP000092213"/>
    </source>
</evidence>
<dbReference type="AlphaFoldDB" id="A0A193FXU2"/>
<dbReference type="Gene3D" id="1.10.10.10">
    <property type="entry name" value="Winged helix-like DNA-binding domain superfamily/Winged helix DNA-binding domain"/>
    <property type="match status" value="1"/>
</dbReference>
<dbReference type="InterPro" id="IPR005119">
    <property type="entry name" value="LysR_subst-bd"/>
</dbReference>